<organism evidence="3 4">
    <name type="scientific">Novosphingobium aureum</name>
    <dbReference type="NCBI Taxonomy" id="2792964"/>
    <lineage>
        <taxon>Bacteria</taxon>
        <taxon>Pseudomonadati</taxon>
        <taxon>Pseudomonadota</taxon>
        <taxon>Alphaproteobacteria</taxon>
        <taxon>Sphingomonadales</taxon>
        <taxon>Sphingomonadaceae</taxon>
        <taxon>Novosphingobium</taxon>
    </lineage>
</organism>
<dbReference type="AlphaFoldDB" id="A0A931HEN5"/>
<name>A0A931HEN5_9SPHN</name>
<dbReference type="Proteomes" id="UP000617634">
    <property type="component" value="Unassembled WGS sequence"/>
</dbReference>
<dbReference type="RefSeq" id="WP_197165058.1">
    <property type="nucleotide sequence ID" value="NZ_JADZGI010000002.1"/>
</dbReference>
<sequence length="194" mass="20366">MTATLLGACLLLAAAGPVLLRVGWQSRRDAVVAGWAALILASVIALGRFGAWGLATGAATASLVAMALLAHAAGMTPAPARPVRDPNKRRSTPAPSPQSGASRMAARDLSRRIGVFLIAVPLDIAAALAFAWASQRWLYLAGWQPANSTLFALLVLPLTWLALLSWQMTRSRPLPMIPAALFTALPGGLTWLTL</sequence>
<feature type="region of interest" description="Disordered" evidence="1">
    <location>
        <begin position="77"/>
        <end position="105"/>
    </location>
</feature>
<comment type="caution">
    <text evidence="3">The sequence shown here is derived from an EMBL/GenBank/DDBJ whole genome shotgun (WGS) entry which is preliminary data.</text>
</comment>
<evidence type="ECO:0000313" key="4">
    <source>
        <dbReference type="Proteomes" id="UP000617634"/>
    </source>
</evidence>
<feature type="transmembrane region" description="Helical" evidence="2">
    <location>
        <begin position="176"/>
        <end position="193"/>
    </location>
</feature>
<reference evidence="3" key="1">
    <citation type="submission" date="2020-11" db="EMBL/GenBank/DDBJ databases">
        <title>Novosphingobium aureum sp. nov., a marine bacterium isolated from sediment of a salt flat.</title>
        <authorList>
            <person name="Yoo Y."/>
            <person name="Kim J.-J."/>
        </authorList>
    </citation>
    <scope>NUCLEOTIDE SEQUENCE</scope>
    <source>
        <strain evidence="3">YJ-S2-02</strain>
    </source>
</reference>
<gene>
    <name evidence="3" type="ORF">I5E68_13885</name>
</gene>
<keyword evidence="4" id="KW-1185">Reference proteome</keyword>
<feature type="transmembrane region" description="Helical" evidence="2">
    <location>
        <begin position="145"/>
        <end position="164"/>
    </location>
</feature>
<dbReference type="EMBL" id="JADZGI010000002">
    <property type="protein sequence ID" value="MBH0114033.1"/>
    <property type="molecule type" value="Genomic_DNA"/>
</dbReference>
<evidence type="ECO:0000313" key="3">
    <source>
        <dbReference type="EMBL" id="MBH0114033.1"/>
    </source>
</evidence>
<accession>A0A931HEN5</accession>
<protein>
    <submittedName>
        <fullName evidence="3">Uncharacterized protein</fullName>
    </submittedName>
</protein>
<evidence type="ECO:0000256" key="1">
    <source>
        <dbReference type="SAM" id="MobiDB-lite"/>
    </source>
</evidence>
<keyword evidence="2" id="KW-0472">Membrane</keyword>
<evidence type="ECO:0000256" key="2">
    <source>
        <dbReference type="SAM" id="Phobius"/>
    </source>
</evidence>
<feature type="transmembrane region" description="Helical" evidence="2">
    <location>
        <begin position="30"/>
        <end position="49"/>
    </location>
</feature>
<feature type="transmembrane region" description="Helical" evidence="2">
    <location>
        <begin position="113"/>
        <end position="133"/>
    </location>
</feature>
<keyword evidence="2" id="KW-1133">Transmembrane helix</keyword>
<keyword evidence="2" id="KW-0812">Transmembrane</keyword>
<proteinExistence type="predicted"/>